<keyword evidence="1" id="KW-0812">Transmembrane</keyword>
<protein>
    <submittedName>
        <fullName evidence="2">Uncharacterized protein</fullName>
    </submittedName>
</protein>
<feature type="transmembrane region" description="Helical" evidence="1">
    <location>
        <begin position="78"/>
        <end position="96"/>
    </location>
</feature>
<dbReference type="EMBL" id="CP089983">
    <property type="protein sequence ID" value="WXB10085.1"/>
    <property type="molecule type" value="Genomic_DNA"/>
</dbReference>
<proteinExistence type="predicted"/>
<organism evidence="2 3">
    <name type="scientific">Pendulispora rubella</name>
    <dbReference type="NCBI Taxonomy" id="2741070"/>
    <lineage>
        <taxon>Bacteria</taxon>
        <taxon>Pseudomonadati</taxon>
        <taxon>Myxococcota</taxon>
        <taxon>Myxococcia</taxon>
        <taxon>Myxococcales</taxon>
        <taxon>Sorangiineae</taxon>
        <taxon>Pendulisporaceae</taxon>
        <taxon>Pendulispora</taxon>
    </lineage>
</organism>
<evidence type="ECO:0000313" key="2">
    <source>
        <dbReference type="EMBL" id="WXB10085.1"/>
    </source>
</evidence>
<keyword evidence="1" id="KW-1133">Transmembrane helix</keyword>
<reference evidence="2" key="1">
    <citation type="submission" date="2021-12" db="EMBL/GenBank/DDBJ databases">
        <title>Discovery of the Pendulisporaceae a myxobacterial family with distinct sporulation behavior and unique specialized metabolism.</title>
        <authorList>
            <person name="Garcia R."/>
            <person name="Popoff A."/>
            <person name="Bader C.D."/>
            <person name="Loehr J."/>
            <person name="Walesch S."/>
            <person name="Walt C."/>
            <person name="Boldt J."/>
            <person name="Bunk B."/>
            <person name="Haeckl F.J.F.P.J."/>
            <person name="Gunesch A.P."/>
            <person name="Birkelbach J."/>
            <person name="Nuebel U."/>
            <person name="Pietschmann T."/>
            <person name="Bach T."/>
            <person name="Mueller R."/>
        </authorList>
    </citation>
    <scope>NUCLEOTIDE SEQUENCE</scope>
    <source>
        <strain evidence="2">MSr11367</strain>
    </source>
</reference>
<sequence length="281" mass="29823">MTARTTPAPLDASMRQLAAFALFPVAGAALVILAAQFAPPSSLTLFFHLEAAVVEALACIGSALAARAFARDDYLRGAWVYQAVCFLFIFLSDLTRFPGFPQATAIDISRGVLSLIGNGSAIVSSFRFGRAWSEADLPDATRTRRRAYVATAIVALAVAGGPLVHDMRAFFAGYIEALTNVASELGDIGSLCMLAPVLPTAIALRGGTLAWPWSLLAASLFAWLAFDGAVNYAGGAHVDDVTKRMLVEVFRSLGCTLTLTAGLAQRHVLRLTQRTLTPPAY</sequence>
<feature type="transmembrane region" description="Helical" evidence="1">
    <location>
        <begin position="211"/>
        <end position="233"/>
    </location>
</feature>
<name>A0ABZ2LH58_9BACT</name>
<accession>A0ABZ2LH58</accession>
<dbReference type="Proteomes" id="UP001374803">
    <property type="component" value="Chromosome"/>
</dbReference>
<gene>
    <name evidence="2" type="ORF">LVJ94_23010</name>
</gene>
<feature type="transmembrane region" description="Helical" evidence="1">
    <location>
        <begin position="147"/>
        <end position="165"/>
    </location>
</feature>
<evidence type="ECO:0000313" key="3">
    <source>
        <dbReference type="Proteomes" id="UP001374803"/>
    </source>
</evidence>
<keyword evidence="3" id="KW-1185">Reference proteome</keyword>
<keyword evidence="1" id="KW-0472">Membrane</keyword>
<dbReference type="RefSeq" id="WP_394839761.1">
    <property type="nucleotide sequence ID" value="NZ_CP089929.1"/>
</dbReference>
<feature type="transmembrane region" description="Helical" evidence="1">
    <location>
        <begin position="20"/>
        <end position="39"/>
    </location>
</feature>
<evidence type="ECO:0000256" key="1">
    <source>
        <dbReference type="SAM" id="Phobius"/>
    </source>
</evidence>